<sequence length="192" mass="20818">EARTDKAVQNKNRAISRSFSNPSYGGLNKNGGCHLQQLDGTEETPAVEQQARQPPLPLFLIDGGGFWNSGWARQWCSEARGNAELDGGGTAPLSVVLSLSFFVLQRRQQDGDGGATRSRSGWTARQRRSLRRQRVLLPPPITSLSLSRWFLNPAAVAVQQPPSASAVTTLLSFNLCFSPPPFALCVWGVGEA</sequence>
<comment type="caution">
    <text evidence="2">The sequence shown here is derived from an EMBL/GenBank/DDBJ whole genome shotgun (WGS) entry which is preliminary data.</text>
</comment>
<name>A0ABU6XYV3_9FABA</name>
<evidence type="ECO:0000256" key="1">
    <source>
        <dbReference type="SAM" id="MobiDB-lite"/>
    </source>
</evidence>
<feature type="region of interest" description="Disordered" evidence="1">
    <location>
        <begin position="1"/>
        <end position="51"/>
    </location>
</feature>
<dbReference type="Proteomes" id="UP001341840">
    <property type="component" value="Unassembled WGS sequence"/>
</dbReference>
<gene>
    <name evidence="2" type="ORF">PIB30_113532</name>
</gene>
<reference evidence="2 3" key="1">
    <citation type="journal article" date="2023" name="Plants (Basel)">
        <title>Bridging the Gap: Combining Genomics and Transcriptomics Approaches to Understand Stylosanthes scabra, an Orphan Legume from the Brazilian Caatinga.</title>
        <authorList>
            <person name="Ferreira-Neto J.R.C."/>
            <person name="da Silva M.D."/>
            <person name="Binneck E."/>
            <person name="de Melo N.F."/>
            <person name="da Silva R.H."/>
            <person name="de Melo A.L.T.M."/>
            <person name="Pandolfi V."/>
            <person name="Bustamante F.O."/>
            <person name="Brasileiro-Vidal A.C."/>
            <person name="Benko-Iseppon A.M."/>
        </authorList>
    </citation>
    <scope>NUCLEOTIDE SEQUENCE [LARGE SCALE GENOMIC DNA]</scope>
    <source>
        <tissue evidence="2">Leaves</tissue>
    </source>
</reference>
<proteinExistence type="predicted"/>
<protein>
    <submittedName>
        <fullName evidence="2">Uncharacterized protein</fullName>
    </submittedName>
</protein>
<dbReference type="EMBL" id="JASCZI010220748">
    <property type="protein sequence ID" value="MED6203230.1"/>
    <property type="molecule type" value="Genomic_DNA"/>
</dbReference>
<feature type="compositionally biased region" description="Polar residues" evidence="1">
    <location>
        <begin position="9"/>
        <end position="23"/>
    </location>
</feature>
<organism evidence="2 3">
    <name type="scientific">Stylosanthes scabra</name>
    <dbReference type="NCBI Taxonomy" id="79078"/>
    <lineage>
        <taxon>Eukaryota</taxon>
        <taxon>Viridiplantae</taxon>
        <taxon>Streptophyta</taxon>
        <taxon>Embryophyta</taxon>
        <taxon>Tracheophyta</taxon>
        <taxon>Spermatophyta</taxon>
        <taxon>Magnoliopsida</taxon>
        <taxon>eudicotyledons</taxon>
        <taxon>Gunneridae</taxon>
        <taxon>Pentapetalae</taxon>
        <taxon>rosids</taxon>
        <taxon>fabids</taxon>
        <taxon>Fabales</taxon>
        <taxon>Fabaceae</taxon>
        <taxon>Papilionoideae</taxon>
        <taxon>50 kb inversion clade</taxon>
        <taxon>dalbergioids sensu lato</taxon>
        <taxon>Dalbergieae</taxon>
        <taxon>Pterocarpus clade</taxon>
        <taxon>Stylosanthes</taxon>
    </lineage>
</organism>
<keyword evidence="3" id="KW-1185">Reference proteome</keyword>
<feature type="non-terminal residue" evidence="2">
    <location>
        <position position="1"/>
    </location>
</feature>
<evidence type="ECO:0000313" key="2">
    <source>
        <dbReference type="EMBL" id="MED6203230.1"/>
    </source>
</evidence>
<evidence type="ECO:0000313" key="3">
    <source>
        <dbReference type="Proteomes" id="UP001341840"/>
    </source>
</evidence>
<accession>A0ABU6XYV3</accession>